<name>A0A3D8YDW9_9BACT</name>
<evidence type="ECO:0000313" key="2">
    <source>
        <dbReference type="Proteomes" id="UP000256373"/>
    </source>
</evidence>
<dbReference type="RefSeq" id="WP_115830380.1">
    <property type="nucleotide sequence ID" value="NZ_QNUL01000005.1"/>
</dbReference>
<keyword evidence="2" id="KW-1185">Reference proteome</keyword>
<dbReference type="Proteomes" id="UP000256373">
    <property type="component" value="Unassembled WGS sequence"/>
</dbReference>
<evidence type="ECO:0000313" key="1">
    <source>
        <dbReference type="EMBL" id="REA62365.1"/>
    </source>
</evidence>
<evidence type="ECO:0008006" key="3">
    <source>
        <dbReference type="Google" id="ProtNLM"/>
    </source>
</evidence>
<reference evidence="1 2" key="1">
    <citation type="submission" date="2018-07" db="EMBL/GenBank/DDBJ databases">
        <title>Dyadobacter roseus sp. nov., isolated from rose rhizosphere soil.</title>
        <authorList>
            <person name="Chen L."/>
        </authorList>
    </citation>
    <scope>NUCLEOTIDE SEQUENCE [LARGE SCALE GENOMIC DNA]</scope>
    <source>
        <strain evidence="1 2">RS19</strain>
    </source>
</reference>
<dbReference type="Gene3D" id="2.40.160.60">
    <property type="entry name" value="Outer membrane protein transport protein (OMPP1/FadL/TodX)"/>
    <property type="match status" value="1"/>
</dbReference>
<protein>
    <recommendedName>
        <fullName evidence="3">Type IX secretion system membrane protein PorP/SprF</fullName>
    </recommendedName>
</protein>
<sequence length="293" mass="32250">MKELPDYLSQQKNFIFLVFFLSILSVDGYADFPFPIGARSWGLANASVARRDYSYGFVNMAALGGAQETSAFSSYSSHFGFEGVGTFAAGAIMPVNEDLGVGFTIQRFGDKLYNQSALGLAAGHQIGCFSLGLKVNYIQNAVSAPSLSFSRHAIVFEFGGIVTLSSKLFFGAHAYNVTQSSYSGDYGRRVPTILRTGFTYQPENNLALSVEMEKNTDQPLVFKTGLEYKVWKQLFLRTGVASRPLTSHFGAGFRARSFLIDYAVHTHMQLGLSHHLSLGYVFAERKKGVEKIE</sequence>
<comment type="caution">
    <text evidence="1">The sequence shown here is derived from an EMBL/GenBank/DDBJ whole genome shotgun (WGS) entry which is preliminary data.</text>
</comment>
<dbReference type="AlphaFoldDB" id="A0A3D8YDW9"/>
<organism evidence="1 2">
    <name type="scientific">Dyadobacter luteus</name>
    <dbReference type="NCBI Taxonomy" id="2259619"/>
    <lineage>
        <taxon>Bacteria</taxon>
        <taxon>Pseudomonadati</taxon>
        <taxon>Bacteroidota</taxon>
        <taxon>Cytophagia</taxon>
        <taxon>Cytophagales</taxon>
        <taxon>Spirosomataceae</taxon>
        <taxon>Dyadobacter</taxon>
    </lineage>
</organism>
<dbReference type="OrthoDB" id="9786645at2"/>
<accession>A0A3D8YDW9</accession>
<dbReference type="SUPFAM" id="SSF56935">
    <property type="entry name" value="Porins"/>
    <property type="match status" value="1"/>
</dbReference>
<dbReference type="EMBL" id="QNUL01000005">
    <property type="protein sequence ID" value="REA62365.1"/>
    <property type="molecule type" value="Genomic_DNA"/>
</dbReference>
<gene>
    <name evidence="1" type="ORF">DSL64_08870</name>
</gene>
<proteinExistence type="predicted"/>